<dbReference type="AlphaFoldDB" id="A0A316EIW5"/>
<reference evidence="2 3" key="1">
    <citation type="submission" date="2018-05" db="EMBL/GenBank/DDBJ databases">
        <title>Genomic Encyclopedia of Archaeal and Bacterial Type Strains, Phase II (KMG-II): from individual species to whole genera.</title>
        <authorList>
            <person name="Goeker M."/>
        </authorList>
    </citation>
    <scope>NUCLEOTIDE SEQUENCE [LARGE SCALE GENOMIC DNA]</scope>
    <source>
        <strain evidence="2 3">DSM 45184</strain>
    </source>
</reference>
<sequence>MSDLSPATHAGEPLPVLALVTGTKPRPEPLDPPMVPFALAGVAAFAVASLVTWLGNAPQSWVEISVAGLVWGIPGTLSMVVHDRGRARRRALTHPDFQVVEEKA</sequence>
<dbReference type="Proteomes" id="UP000245697">
    <property type="component" value="Unassembled WGS sequence"/>
</dbReference>
<comment type="caution">
    <text evidence="2">The sequence shown here is derived from an EMBL/GenBank/DDBJ whole genome shotgun (WGS) entry which is preliminary data.</text>
</comment>
<dbReference type="EMBL" id="QGGR01000042">
    <property type="protein sequence ID" value="PWK29910.1"/>
    <property type="molecule type" value="Genomic_DNA"/>
</dbReference>
<protein>
    <submittedName>
        <fullName evidence="2">Uncharacterized protein DUF2530</fullName>
    </submittedName>
</protein>
<keyword evidence="3" id="KW-1185">Reference proteome</keyword>
<organism evidence="2 3">
    <name type="scientific">Actinoplanes xinjiangensis</name>
    <dbReference type="NCBI Taxonomy" id="512350"/>
    <lineage>
        <taxon>Bacteria</taxon>
        <taxon>Bacillati</taxon>
        <taxon>Actinomycetota</taxon>
        <taxon>Actinomycetes</taxon>
        <taxon>Micromonosporales</taxon>
        <taxon>Micromonosporaceae</taxon>
        <taxon>Actinoplanes</taxon>
    </lineage>
</organism>
<gene>
    <name evidence="2" type="ORF">BC793_14223</name>
</gene>
<keyword evidence="1" id="KW-0812">Transmembrane</keyword>
<proteinExistence type="predicted"/>
<dbReference type="Pfam" id="PF10745">
    <property type="entry name" value="DUF2530"/>
    <property type="match status" value="1"/>
</dbReference>
<evidence type="ECO:0000313" key="3">
    <source>
        <dbReference type="Proteomes" id="UP000245697"/>
    </source>
</evidence>
<name>A0A316EIW5_9ACTN</name>
<feature type="transmembrane region" description="Helical" evidence="1">
    <location>
        <begin position="61"/>
        <end position="81"/>
    </location>
</feature>
<feature type="transmembrane region" description="Helical" evidence="1">
    <location>
        <begin position="34"/>
        <end position="55"/>
    </location>
</feature>
<evidence type="ECO:0000256" key="1">
    <source>
        <dbReference type="SAM" id="Phobius"/>
    </source>
</evidence>
<accession>A0A316EIW5</accession>
<keyword evidence="1" id="KW-0472">Membrane</keyword>
<keyword evidence="1" id="KW-1133">Transmembrane helix</keyword>
<evidence type="ECO:0000313" key="2">
    <source>
        <dbReference type="EMBL" id="PWK29910.1"/>
    </source>
</evidence>
<dbReference type="InterPro" id="IPR019681">
    <property type="entry name" value="DUF2530"/>
</dbReference>